<dbReference type="OrthoDB" id="329139at2759"/>
<dbReference type="Proteomes" id="UP000011761">
    <property type="component" value="Unassembled WGS sequence"/>
</dbReference>
<dbReference type="RefSeq" id="XP_007673069.1">
    <property type="nucleotide sequence ID" value="XM_007674879.1"/>
</dbReference>
<dbReference type="InterPro" id="IPR036504">
    <property type="entry name" value="CGI121/TPRKB_sf"/>
</dbReference>
<comment type="subcellular location">
    <subcellularLocation>
        <location evidence="1">Nucleus</location>
    </subcellularLocation>
</comment>
<keyword evidence="5" id="KW-0819">tRNA processing</keyword>
<evidence type="ECO:0000256" key="6">
    <source>
        <dbReference type="ARBA" id="ARBA00023242"/>
    </source>
</evidence>
<dbReference type="GeneID" id="19116017"/>
<evidence type="ECO:0000256" key="8">
    <source>
        <dbReference type="RuleBase" id="RU004398"/>
    </source>
</evidence>
<dbReference type="GO" id="GO:0000408">
    <property type="term" value="C:EKC/KEOPS complex"/>
    <property type="evidence" value="ECO:0007669"/>
    <property type="project" value="TreeGrafter"/>
</dbReference>
<protein>
    <recommendedName>
        <fullName evidence="4">EKC/KEOPS complex subunit CGI121</fullName>
    </recommendedName>
    <alternativeName>
        <fullName evidence="3">EKC/KEOPS complex subunit cgi121</fullName>
    </alternativeName>
</protein>
<comment type="function">
    <text evidence="7">Component of the EKC/KEOPS complex that is required for the formation of a threonylcarbamoyl group on adenosine at position 37 (t(6)A37) in tRNAs that read codons beginning with adenine. The complex is probably involved in the transfer of the threonylcarbamoyl moiety of threonylcarbamoyl-AMP (TC-AMP) to the N6 group of A37. CGI121 acts as an allosteric effector that regulates the t(6)A activity of the complex. The EKC/KEOPS complex also promotes both telomere uncapping and telomere elongation. The complex is required for efficient recruitment of transcriptional coactivators. CGI121 is not required for tRNA modification.</text>
</comment>
<evidence type="ECO:0000256" key="1">
    <source>
        <dbReference type="ARBA" id="ARBA00004123"/>
    </source>
</evidence>
<dbReference type="STRING" id="717646.M2LYK5"/>
<dbReference type="PANTHER" id="PTHR15840">
    <property type="entry name" value="CGI-121 FAMILY MEMBER"/>
    <property type="match status" value="1"/>
</dbReference>
<dbReference type="GO" id="GO:0005829">
    <property type="term" value="C:cytosol"/>
    <property type="evidence" value="ECO:0007669"/>
    <property type="project" value="TreeGrafter"/>
</dbReference>
<dbReference type="OMA" id="IVCRMST"/>
<dbReference type="PANTHER" id="PTHR15840:SF10">
    <property type="entry name" value="EKC_KEOPS COMPLEX SUBUNIT TPRKB"/>
    <property type="match status" value="1"/>
</dbReference>
<evidence type="ECO:0000313" key="10">
    <source>
        <dbReference type="Proteomes" id="UP000011761"/>
    </source>
</evidence>
<dbReference type="AlphaFoldDB" id="M2LYK5"/>
<keyword evidence="10" id="KW-1185">Reference proteome</keyword>
<reference evidence="9 10" key="1">
    <citation type="journal article" date="2012" name="PLoS Pathog.">
        <title>Diverse lifestyles and strategies of plant pathogenesis encoded in the genomes of eighteen Dothideomycetes fungi.</title>
        <authorList>
            <person name="Ohm R.A."/>
            <person name="Feau N."/>
            <person name="Henrissat B."/>
            <person name="Schoch C.L."/>
            <person name="Horwitz B.A."/>
            <person name="Barry K.W."/>
            <person name="Condon B.J."/>
            <person name="Copeland A.C."/>
            <person name="Dhillon B."/>
            <person name="Glaser F."/>
            <person name="Hesse C.N."/>
            <person name="Kosti I."/>
            <person name="LaButti K."/>
            <person name="Lindquist E.A."/>
            <person name="Lucas S."/>
            <person name="Salamov A.A."/>
            <person name="Bradshaw R.E."/>
            <person name="Ciuffetti L."/>
            <person name="Hamelin R.C."/>
            <person name="Kema G.H.J."/>
            <person name="Lawrence C."/>
            <person name="Scott J.A."/>
            <person name="Spatafora J.W."/>
            <person name="Turgeon B.G."/>
            <person name="de Wit P.J.G.M."/>
            <person name="Zhong S."/>
            <person name="Goodwin S.B."/>
            <person name="Grigoriev I.V."/>
        </authorList>
    </citation>
    <scope>NUCLEOTIDE SEQUENCE [LARGE SCALE GENOMIC DNA]</scope>
    <source>
        <strain evidence="9 10">UAMH 10762</strain>
    </source>
</reference>
<dbReference type="InterPro" id="IPR013926">
    <property type="entry name" value="CGI121/TPRKB"/>
</dbReference>
<dbReference type="HOGENOM" id="CLU_065847_1_0_1"/>
<sequence>METVILPHLDGYPLHICLFAAVQNAPFLRQQLLNGNTDFEYAFLDAAVISSRDQVLAACFRAINDQINGRLKSRNVHSEIVFSLSVNNNISESFRRFGVEESTESILAIKVGGDRSSIETHLLSNVDGLPFRFEDGRLSRLQDIDRIQKVYRINSTIRDAEAFILGSMALKGS</sequence>
<dbReference type="KEGG" id="bcom:BAUCODRAFT_62697"/>
<evidence type="ECO:0000256" key="7">
    <source>
        <dbReference type="ARBA" id="ARBA00025043"/>
    </source>
</evidence>
<evidence type="ECO:0000256" key="5">
    <source>
        <dbReference type="ARBA" id="ARBA00022694"/>
    </source>
</evidence>
<name>M2LYK5_BAUPA</name>
<accession>M2LYK5</accession>
<proteinExistence type="inferred from homology"/>
<evidence type="ECO:0000256" key="4">
    <source>
        <dbReference type="ARBA" id="ARBA00016009"/>
    </source>
</evidence>
<dbReference type="Gene3D" id="3.30.2380.10">
    <property type="entry name" value="CGI121/TPRKB"/>
    <property type="match status" value="1"/>
</dbReference>
<evidence type="ECO:0000313" key="9">
    <source>
        <dbReference type="EMBL" id="EMC99792.1"/>
    </source>
</evidence>
<comment type="similarity">
    <text evidence="2 8">Belongs to the CGI121/TPRKB family.</text>
</comment>
<dbReference type="eggNOG" id="KOG4066">
    <property type="taxonomic scope" value="Eukaryota"/>
</dbReference>
<evidence type="ECO:0000256" key="2">
    <source>
        <dbReference type="ARBA" id="ARBA00005546"/>
    </source>
</evidence>
<dbReference type="SUPFAM" id="SSF143870">
    <property type="entry name" value="PF0523-like"/>
    <property type="match status" value="1"/>
</dbReference>
<dbReference type="Pfam" id="PF08617">
    <property type="entry name" value="CGI-121"/>
    <property type="match status" value="1"/>
</dbReference>
<dbReference type="GO" id="GO:0002949">
    <property type="term" value="P:tRNA threonylcarbamoyladenosine modification"/>
    <property type="evidence" value="ECO:0007669"/>
    <property type="project" value="TreeGrafter"/>
</dbReference>
<evidence type="ECO:0000256" key="3">
    <source>
        <dbReference type="ARBA" id="ARBA00015316"/>
    </source>
</evidence>
<keyword evidence="6 8" id="KW-0539">Nucleus</keyword>
<organism evidence="9 10">
    <name type="scientific">Baudoinia panamericana (strain UAMH 10762)</name>
    <name type="common">Angels' share fungus</name>
    <name type="synonym">Baudoinia compniacensis (strain UAMH 10762)</name>
    <dbReference type="NCBI Taxonomy" id="717646"/>
    <lineage>
        <taxon>Eukaryota</taxon>
        <taxon>Fungi</taxon>
        <taxon>Dikarya</taxon>
        <taxon>Ascomycota</taxon>
        <taxon>Pezizomycotina</taxon>
        <taxon>Dothideomycetes</taxon>
        <taxon>Dothideomycetidae</taxon>
        <taxon>Mycosphaerellales</taxon>
        <taxon>Teratosphaeriaceae</taxon>
        <taxon>Baudoinia</taxon>
    </lineage>
</organism>
<dbReference type="EMBL" id="KB445551">
    <property type="protein sequence ID" value="EMC99792.1"/>
    <property type="molecule type" value="Genomic_DNA"/>
</dbReference>
<gene>
    <name evidence="9" type="ORF">BAUCODRAFT_62697</name>
</gene>
<dbReference type="GO" id="GO:0005634">
    <property type="term" value="C:nucleus"/>
    <property type="evidence" value="ECO:0007669"/>
    <property type="project" value="UniProtKB-SubCell"/>
</dbReference>